<dbReference type="EMBL" id="LAZR01042873">
    <property type="protein sequence ID" value="KKL08451.1"/>
    <property type="molecule type" value="Genomic_DNA"/>
</dbReference>
<evidence type="ECO:0000256" key="1">
    <source>
        <dbReference type="ARBA" id="ARBA00022553"/>
    </source>
</evidence>
<evidence type="ECO:0000256" key="3">
    <source>
        <dbReference type="ARBA" id="ARBA00023015"/>
    </source>
</evidence>
<comment type="caution">
    <text evidence="8">The sequence shown here is derived from an EMBL/GenBank/DDBJ whole genome shotgun (WGS) entry which is preliminary data.</text>
</comment>
<dbReference type="Pfam" id="PF00072">
    <property type="entry name" value="Response_reg"/>
    <property type="match status" value="1"/>
</dbReference>
<dbReference type="GO" id="GO:0032993">
    <property type="term" value="C:protein-DNA complex"/>
    <property type="evidence" value="ECO:0007669"/>
    <property type="project" value="TreeGrafter"/>
</dbReference>
<proteinExistence type="predicted"/>
<accession>A0A0F9CS30</accession>
<dbReference type="PANTHER" id="PTHR48111">
    <property type="entry name" value="REGULATOR OF RPOS"/>
    <property type="match status" value="1"/>
</dbReference>
<dbReference type="InterPro" id="IPR001789">
    <property type="entry name" value="Sig_transdc_resp-reg_receiver"/>
</dbReference>
<dbReference type="GO" id="GO:0000156">
    <property type="term" value="F:phosphorelay response regulator activity"/>
    <property type="evidence" value="ECO:0007669"/>
    <property type="project" value="TreeGrafter"/>
</dbReference>
<organism evidence="8">
    <name type="scientific">marine sediment metagenome</name>
    <dbReference type="NCBI Taxonomy" id="412755"/>
    <lineage>
        <taxon>unclassified sequences</taxon>
        <taxon>metagenomes</taxon>
        <taxon>ecological metagenomes</taxon>
    </lineage>
</organism>
<dbReference type="PANTHER" id="PTHR48111:SF1">
    <property type="entry name" value="TWO-COMPONENT RESPONSE REGULATOR ORR33"/>
    <property type="match status" value="1"/>
</dbReference>
<dbReference type="InterPro" id="IPR043128">
    <property type="entry name" value="Rev_trsase/Diguanyl_cyclase"/>
</dbReference>
<sequence>MRVLIIDDSPQALAIAKAHLAKEGLEVLCADNGRAGLATAKSCNPDLILLDLEMPDVSGFDVCRALKAAGDVCMVPIIFLTGSEDVEDKVRGLDMGAVDYVTKPFDAFELRARVRAALRTKRLQDLLIEHAQIDPLTELWNRRALMDRLSQEWSRLQRHGGSLAFVMADLDHFKRVNDR</sequence>
<evidence type="ECO:0000259" key="7">
    <source>
        <dbReference type="PROSITE" id="PS50887"/>
    </source>
</evidence>
<dbReference type="NCBIfam" id="TIGR00254">
    <property type="entry name" value="GGDEF"/>
    <property type="match status" value="1"/>
</dbReference>
<protein>
    <recommendedName>
        <fullName evidence="9">Response regulatory domain-containing protein</fullName>
    </recommendedName>
</protein>
<dbReference type="InterPro" id="IPR000160">
    <property type="entry name" value="GGDEF_dom"/>
</dbReference>
<dbReference type="SUPFAM" id="SSF52172">
    <property type="entry name" value="CheY-like"/>
    <property type="match status" value="1"/>
</dbReference>
<dbReference type="AlphaFoldDB" id="A0A0F9CS30"/>
<dbReference type="InterPro" id="IPR039420">
    <property type="entry name" value="WalR-like"/>
</dbReference>
<keyword evidence="5" id="KW-0804">Transcription</keyword>
<feature type="domain" description="Response regulatory" evidence="6">
    <location>
        <begin position="2"/>
        <end position="118"/>
    </location>
</feature>
<reference evidence="8" key="1">
    <citation type="journal article" date="2015" name="Nature">
        <title>Complex archaea that bridge the gap between prokaryotes and eukaryotes.</title>
        <authorList>
            <person name="Spang A."/>
            <person name="Saw J.H."/>
            <person name="Jorgensen S.L."/>
            <person name="Zaremba-Niedzwiedzka K."/>
            <person name="Martijn J."/>
            <person name="Lind A.E."/>
            <person name="van Eijk R."/>
            <person name="Schleper C."/>
            <person name="Guy L."/>
            <person name="Ettema T.J."/>
        </authorList>
    </citation>
    <scope>NUCLEOTIDE SEQUENCE</scope>
</reference>
<evidence type="ECO:0000256" key="2">
    <source>
        <dbReference type="ARBA" id="ARBA00023012"/>
    </source>
</evidence>
<dbReference type="GO" id="GO:0000976">
    <property type="term" value="F:transcription cis-regulatory region binding"/>
    <property type="evidence" value="ECO:0007669"/>
    <property type="project" value="TreeGrafter"/>
</dbReference>
<dbReference type="Gene3D" id="3.40.50.2300">
    <property type="match status" value="1"/>
</dbReference>
<keyword evidence="1" id="KW-0597">Phosphoprotein</keyword>
<evidence type="ECO:0000259" key="6">
    <source>
        <dbReference type="PROSITE" id="PS50110"/>
    </source>
</evidence>
<evidence type="ECO:0000256" key="5">
    <source>
        <dbReference type="ARBA" id="ARBA00023163"/>
    </source>
</evidence>
<feature type="non-terminal residue" evidence="8">
    <location>
        <position position="179"/>
    </location>
</feature>
<dbReference type="InterPro" id="IPR011006">
    <property type="entry name" value="CheY-like_superfamily"/>
</dbReference>
<name>A0A0F9CS30_9ZZZZ</name>
<dbReference type="SUPFAM" id="SSF55073">
    <property type="entry name" value="Nucleotide cyclase"/>
    <property type="match status" value="1"/>
</dbReference>
<dbReference type="Gene3D" id="3.30.70.270">
    <property type="match status" value="1"/>
</dbReference>
<evidence type="ECO:0000313" key="8">
    <source>
        <dbReference type="EMBL" id="KKL08451.1"/>
    </source>
</evidence>
<feature type="domain" description="GGDEF" evidence="7">
    <location>
        <begin position="161"/>
        <end position="179"/>
    </location>
</feature>
<keyword evidence="2" id="KW-0902">Two-component regulatory system</keyword>
<evidence type="ECO:0000256" key="4">
    <source>
        <dbReference type="ARBA" id="ARBA00023125"/>
    </source>
</evidence>
<dbReference type="GO" id="GO:0006355">
    <property type="term" value="P:regulation of DNA-templated transcription"/>
    <property type="evidence" value="ECO:0007669"/>
    <property type="project" value="TreeGrafter"/>
</dbReference>
<dbReference type="InterPro" id="IPR029787">
    <property type="entry name" value="Nucleotide_cyclase"/>
</dbReference>
<dbReference type="PROSITE" id="PS50887">
    <property type="entry name" value="GGDEF"/>
    <property type="match status" value="1"/>
</dbReference>
<gene>
    <name evidence="8" type="ORF">LCGC14_2575720</name>
</gene>
<dbReference type="Pfam" id="PF00990">
    <property type="entry name" value="GGDEF"/>
    <property type="match status" value="1"/>
</dbReference>
<dbReference type="SMART" id="SM00448">
    <property type="entry name" value="REC"/>
    <property type="match status" value="1"/>
</dbReference>
<keyword evidence="3" id="KW-0805">Transcription regulation</keyword>
<keyword evidence="4" id="KW-0238">DNA-binding</keyword>
<evidence type="ECO:0008006" key="9">
    <source>
        <dbReference type="Google" id="ProtNLM"/>
    </source>
</evidence>
<dbReference type="Gene3D" id="6.10.250.690">
    <property type="match status" value="1"/>
</dbReference>
<dbReference type="GO" id="GO:0005829">
    <property type="term" value="C:cytosol"/>
    <property type="evidence" value="ECO:0007669"/>
    <property type="project" value="TreeGrafter"/>
</dbReference>
<dbReference type="PROSITE" id="PS50110">
    <property type="entry name" value="RESPONSE_REGULATORY"/>
    <property type="match status" value="1"/>
</dbReference>